<dbReference type="PRINTS" id="PR00507">
    <property type="entry name" value="N12N6MTFRASE"/>
</dbReference>
<evidence type="ECO:0000313" key="5">
    <source>
        <dbReference type="Proteomes" id="UP000789901"/>
    </source>
</evidence>
<dbReference type="Pfam" id="PF02384">
    <property type="entry name" value="N6_Mtase"/>
    <property type="match status" value="1"/>
</dbReference>
<dbReference type="PANTHER" id="PTHR42998">
    <property type="entry name" value="TYPE I RESTRICTION ENZYME HINDVIIP M PROTEIN-RELATED"/>
    <property type="match status" value="1"/>
</dbReference>
<keyword evidence="2" id="KW-0238">DNA-binding</keyword>
<protein>
    <submittedName>
        <fullName evidence="4">46129_t:CDS:1</fullName>
    </submittedName>
</protein>
<dbReference type="InterPro" id="IPR003356">
    <property type="entry name" value="DNA_methylase_A-5"/>
</dbReference>
<gene>
    <name evidence="4" type="ORF">GMARGA_LOCUS10883</name>
</gene>
<evidence type="ECO:0000256" key="1">
    <source>
        <dbReference type="ARBA" id="ARBA00022747"/>
    </source>
</evidence>
<dbReference type="InterPro" id="IPR029063">
    <property type="entry name" value="SAM-dependent_MTases_sf"/>
</dbReference>
<sequence>ETSSKKLMEILIDREIVMEQETFELNGKRKVQGYYIYKKKQQEQSLKLAQYYTPECLVDLCLELLQPKGELFDPCCGLGSFLLKAKSRDETLQISGNDIATDLGELPFTFSHGDYLKTETQAHDYTIANIPFNSKKTHCQLIIKNTRKKALIILPSGVNGGLNPTITKKRIEIINSGVIELVCQLPSHLFNQTGQKDLALEKNKEEEKNEFDYSLHVGFFDGISQNEPEKTEEEVQSLAKEVRKIYEEINHSEINELLKKLEKNGKINQQLIKYTYELRYSLHALIADAYHKLMMLEEMDDSGEIQLQSCFVEGQRITELQNKIRDLLLELPKTLFLPLGDLLFEKYKDSQIKIKDHFKLVRGKTPPTKNPEYYEKGTIKWINSGVLTNLYFLTEYTPPSKLVTEKAVQDCKLAYAKPKTVLLANIAPNLKKIV</sequence>
<reference evidence="4 5" key="1">
    <citation type="submission" date="2021-06" db="EMBL/GenBank/DDBJ databases">
        <authorList>
            <person name="Kallberg Y."/>
            <person name="Tangrot J."/>
            <person name="Rosling A."/>
        </authorList>
    </citation>
    <scope>NUCLEOTIDE SEQUENCE [LARGE SCALE GENOMIC DNA]</scope>
    <source>
        <strain evidence="4 5">120-4 pot B 10/14</strain>
    </source>
</reference>
<organism evidence="4 5">
    <name type="scientific">Gigaspora margarita</name>
    <dbReference type="NCBI Taxonomy" id="4874"/>
    <lineage>
        <taxon>Eukaryota</taxon>
        <taxon>Fungi</taxon>
        <taxon>Fungi incertae sedis</taxon>
        <taxon>Mucoromycota</taxon>
        <taxon>Glomeromycotina</taxon>
        <taxon>Glomeromycetes</taxon>
        <taxon>Diversisporales</taxon>
        <taxon>Gigasporaceae</taxon>
        <taxon>Gigaspora</taxon>
    </lineage>
</organism>
<feature type="domain" description="DNA methylase adenine-specific" evidence="3">
    <location>
        <begin position="42"/>
        <end position="88"/>
    </location>
</feature>
<dbReference type="PANTHER" id="PTHR42998:SF1">
    <property type="entry name" value="TYPE I RESTRICTION ENZYME HINDI METHYLASE SUBUNIT"/>
    <property type="match status" value="1"/>
</dbReference>
<dbReference type="InterPro" id="IPR044946">
    <property type="entry name" value="Restrct_endonuc_typeI_TRD_sf"/>
</dbReference>
<accession>A0ABN7UUP7</accession>
<keyword evidence="1" id="KW-0680">Restriction system</keyword>
<dbReference type="SUPFAM" id="SSF116734">
    <property type="entry name" value="DNA methylase specificity domain"/>
    <property type="match status" value="1"/>
</dbReference>
<dbReference type="Proteomes" id="UP000789901">
    <property type="component" value="Unassembled WGS sequence"/>
</dbReference>
<dbReference type="EMBL" id="CAJVQB010006212">
    <property type="protein sequence ID" value="CAG8679660.1"/>
    <property type="molecule type" value="Genomic_DNA"/>
</dbReference>
<dbReference type="SUPFAM" id="SSF53335">
    <property type="entry name" value="S-adenosyl-L-methionine-dependent methyltransferases"/>
    <property type="match status" value="1"/>
</dbReference>
<evidence type="ECO:0000256" key="2">
    <source>
        <dbReference type="ARBA" id="ARBA00023125"/>
    </source>
</evidence>
<evidence type="ECO:0000313" key="4">
    <source>
        <dbReference type="EMBL" id="CAG8679660.1"/>
    </source>
</evidence>
<feature type="non-terminal residue" evidence="4">
    <location>
        <position position="1"/>
    </location>
</feature>
<dbReference type="Gene3D" id="3.90.220.20">
    <property type="entry name" value="DNA methylase specificity domains"/>
    <property type="match status" value="1"/>
</dbReference>
<dbReference type="InterPro" id="IPR052916">
    <property type="entry name" value="Type-I_RE_MTase_Subunit"/>
</dbReference>
<comment type="caution">
    <text evidence="4">The sequence shown here is derived from an EMBL/GenBank/DDBJ whole genome shotgun (WGS) entry which is preliminary data.</text>
</comment>
<name>A0ABN7UUP7_GIGMA</name>
<evidence type="ECO:0000259" key="3">
    <source>
        <dbReference type="Pfam" id="PF02384"/>
    </source>
</evidence>
<dbReference type="Gene3D" id="3.40.50.150">
    <property type="entry name" value="Vaccinia Virus protein VP39"/>
    <property type="match status" value="1"/>
</dbReference>
<proteinExistence type="predicted"/>
<keyword evidence="5" id="KW-1185">Reference proteome</keyword>